<dbReference type="AlphaFoldDB" id="A0A4Y2S5J4"/>
<protein>
    <submittedName>
        <fullName evidence="2">Uncharacterized protein</fullName>
    </submittedName>
</protein>
<dbReference type="Proteomes" id="UP000499080">
    <property type="component" value="Unassembled WGS sequence"/>
</dbReference>
<reference evidence="2 3" key="1">
    <citation type="journal article" date="2019" name="Sci. Rep.">
        <title>Orb-weaving spider Araneus ventricosus genome elucidates the spidroin gene catalogue.</title>
        <authorList>
            <person name="Kono N."/>
            <person name="Nakamura H."/>
            <person name="Ohtoshi R."/>
            <person name="Moran D.A.P."/>
            <person name="Shinohara A."/>
            <person name="Yoshida Y."/>
            <person name="Fujiwara M."/>
            <person name="Mori M."/>
            <person name="Tomita M."/>
            <person name="Arakawa K."/>
        </authorList>
    </citation>
    <scope>NUCLEOTIDE SEQUENCE [LARGE SCALE GENOMIC DNA]</scope>
</reference>
<accession>A0A4Y2S5J4</accession>
<organism evidence="2 3">
    <name type="scientific">Araneus ventricosus</name>
    <name type="common">Orbweaver spider</name>
    <name type="synonym">Epeira ventricosa</name>
    <dbReference type="NCBI Taxonomy" id="182803"/>
    <lineage>
        <taxon>Eukaryota</taxon>
        <taxon>Metazoa</taxon>
        <taxon>Ecdysozoa</taxon>
        <taxon>Arthropoda</taxon>
        <taxon>Chelicerata</taxon>
        <taxon>Arachnida</taxon>
        <taxon>Araneae</taxon>
        <taxon>Araneomorphae</taxon>
        <taxon>Entelegynae</taxon>
        <taxon>Araneoidea</taxon>
        <taxon>Araneidae</taxon>
        <taxon>Araneus</taxon>
    </lineage>
</organism>
<evidence type="ECO:0000313" key="3">
    <source>
        <dbReference type="Proteomes" id="UP000499080"/>
    </source>
</evidence>
<evidence type="ECO:0000313" key="2">
    <source>
        <dbReference type="EMBL" id="GBN83508.1"/>
    </source>
</evidence>
<gene>
    <name evidence="2" type="ORF">AVEN_266029_1</name>
</gene>
<sequence>MKIQAPTAPPTTEPNKGRQLPAPSFPSLSTYLGANRNLYAQSPPGTLTTLNAKPQRVTLSLDPLEQTNQEAGIPAD</sequence>
<feature type="region of interest" description="Disordered" evidence="1">
    <location>
        <begin position="1"/>
        <end position="29"/>
    </location>
</feature>
<proteinExistence type="predicted"/>
<dbReference type="EMBL" id="BGPR01019984">
    <property type="protein sequence ID" value="GBN83508.1"/>
    <property type="molecule type" value="Genomic_DNA"/>
</dbReference>
<name>A0A4Y2S5J4_ARAVE</name>
<evidence type="ECO:0000256" key="1">
    <source>
        <dbReference type="SAM" id="MobiDB-lite"/>
    </source>
</evidence>
<comment type="caution">
    <text evidence="2">The sequence shown here is derived from an EMBL/GenBank/DDBJ whole genome shotgun (WGS) entry which is preliminary data.</text>
</comment>
<keyword evidence="3" id="KW-1185">Reference proteome</keyword>